<evidence type="ECO:0000256" key="9">
    <source>
        <dbReference type="ARBA" id="ARBA00023237"/>
    </source>
</evidence>
<dbReference type="Proteomes" id="UP000027982">
    <property type="component" value="Chromosome"/>
</dbReference>
<keyword evidence="8 15" id="KW-0675">Receptor</keyword>
<dbReference type="PANTHER" id="PTHR30069:SF29">
    <property type="entry name" value="HEMOGLOBIN AND HEMOGLOBIN-HAPTOGLOBIN-BINDING PROTEIN 1-RELATED"/>
    <property type="match status" value="1"/>
</dbReference>
<proteinExistence type="inferred from homology"/>
<feature type="compositionally biased region" description="Polar residues" evidence="12">
    <location>
        <begin position="275"/>
        <end position="287"/>
    </location>
</feature>
<keyword evidence="4 10" id="KW-0812">Transmembrane</keyword>
<evidence type="ECO:0000256" key="2">
    <source>
        <dbReference type="ARBA" id="ARBA00022448"/>
    </source>
</evidence>
<dbReference type="Pfam" id="PF00593">
    <property type="entry name" value="TonB_dep_Rec_b-barrel"/>
    <property type="match status" value="1"/>
</dbReference>
<evidence type="ECO:0000256" key="5">
    <source>
        <dbReference type="ARBA" id="ARBA00022729"/>
    </source>
</evidence>
<feature type="domain" description="TonB-dependent receptor-like beta-barrel" evidence="13">
    <location>
        <begin position="432"/>
        <end position="735"/>
    </location>
</feature>
<protein>
    <submittedName>
        <fullName evidence="15">TonB-dependent receptor</fullName>
    </submittedName>
</protein>
<dbReference type="PROSITE" id="PS01156">
    <property type="entry name" value="TONB_DEPENDENT_REC_2"/>
    <property type="match status" value="1"/>
</dbReference>
<dbReference type="SUPFAM" id="SSF56935">
    <property type="entry name" value="Porins"/>
    <property type="match status" value="1"/>
</dbReference>
<dbReference type="GO" id="GO:0009279">
    <property type="term" value="C:cell outer membrane"/>
    <property type="evidence" value="ECO:0007669"/>
    <property type="project" value="UniProtKB-SubCell"/>
</dbReference>
<evidence type="ECO:0000256" key="6">
    <source>
        <dbReference type="ARBA" id="ARBA00023077"/>
    </source>
</evidence>
<evidence type="ECO:0000256" key="4">
    <source>
        <dbReference type="ARBA" id="ARBA00022692"/>
    </source>
</evidence>
<dbReference type="STRING" id="661478.OP10G_3096"/>
<evidence type="ECO:0000256" key="10">
    <source>
        <dbReference type="PROSITE-ProRule" id="PRU01360"/>
    </source>
</evidence>
<dbReference type="GO" id="GO:0044718">
    <property type="term" value="P:siderophore transmembrane transport"/>
    <property type="evidence" value="ECO:0007669"/>
    <property type="project" value="TreeGrafter"/>
</dbReference>
<sequence length="810" mass="86479">MISLATLAAPIVQAAGLAHVRFVVVDPLTRKPVAGFVTVATSARQSLLATSLFHPGETPVLNPLSGEVQPASADLEATTITIPLGATVTLRQQDQVPTKEIVIRVTATRIAPNKAPVSTSSTTRNKEDIQKFVNTTQADTRQLTKGQAGVAEDSAGQQHVRGEHTSVSYVIDGVPLPDTLSGRQGAVVVPSTIETLEIITGGFAPEFGGQTAAVLNVTTLPNVRAARTDVTLQGGSYNTFNSDLTAVGPLGKRANYVINLGSTGTDSAEEPPQPDNQTAHNRGTSRSAFAKLRISPNSRDAYTITVSNNPADLQIANRTGLPASFAQAGQGYGLFGLRNADGTRPDVTPQNAGLLGAQTIPLPSQQAAGQDINQSEINEFAILNFQRHVSANDNAQLGLTLLHGGQEVDNRNPAVDLMNLPVDNSIEFNPTASRTIHHVQLSGAYNARRGSHRLKAGFLLDSQTGTESYKIEPASQLALDAIAAIAPGLAPPGSASADLDINGNPVYTATGPSPTLKVSRTGTYKAAYLQDTWIRGRLTANYGLRGDWYNQNQDLGQPDVSAFTLSPRLNFQYQLNKRTDLRWSYNKLFNTPPLAQGAILGAAVPPEIVDQYDVALSHKLAPGQSLTVAYYYKQIKDQVDVGLLIPGSQIGLYSAVSLEHGGVHGLEISYDLSSHNGWDAYLNYSRSAAKPNGKDNTGADTDEFNDHDQRHTVGVGIAYTWKSGASAALTYQYGSGLASSIVPPSEERTPRDQLDLHMTTGERLFRGQGGLALDVQNAFDSRKVINFQSAFSGTRFQQGRRILLSVFGKF</sequence>
<evidence type="ECO:0000256" key="1">
    <source>
        <dbReference type="ARBA" id="ARBA00004571"/>
    </source>
</evidence>
<name>A0A068NXT9_FIMGI</name>
<evidence type="ECO:0000259" key="13">
    <source>
        <dbReference type="Pfam" id="PF00593"/>
    </source>
</evidence>
<dbReference type="KEGG" id="fgi:OP10G_3096"/>
<dbReference type="GO" id="GO:0015344">
    <property type="term" value="F:siderophore uptake transmembrane transporter activity"/>
    <property type="evidence" value="ECO:0007669"/>
    <property type="project" value="TreeGrafter"/>
</dbReference>
<dbReference type="InterPro" id="IPR010917">
    <property type="entry name" value="TonB_rcpt_CS"/>
</dbReference>
<dbReference type="InterPro" id="IPR036942">
    <property type="entry name" value="Beta-barrel_TonB_sf"/>
</dbReference>
<keyword evidence="2 10" id="KW-0813">Transport</keyword>
<comment type="similarity">
    <text evidence="10 11">Belongs to the TonB-dependent receptor family.</text>
</comment>
<feature type="region of interest" description="Disordered" evidence="12">
    <location>
        <begin position="261"/>
        <end position="287"/>
    </location>
</feature>
<evidence type="ECO:0000256" key="11">
    <source>
        <dbReference type="RuleBase" id="RU003357"/>
    </source>
</evidence>
<comment type="subcellular location">
    <subcellularLocation>
        <location evidence="1 10">Cell outer membrane</location>
        <topology evidence="1 10">Multi-pass membrane protein</topology>
    </subcellularLocation>
</comment>
<dbReference type="Gene3D" id="2.170.130.10">
    <property type="entry name" value="TonB-dependent receptor, plug domain"/>
    <property type="match status" value="1"/>
</dbReference>
<dbReference type="InterPro" id="IPR012910">
    <property type="entry name" value="Plug_dom"/>
</dbReference>
<evidence type="ECO:0000256" key="3">
    <source>
        <dbReference type="ARBA" id="ARBA00022452"/>
    </source>
</evidence>
<dbReference type="EMBL" id="CP007139">
    <property type="protein sequence ID" value="AIE86464.1"/>
    <property type="molecule type" value="Genomic_DNA"/>
</dbReference>
<dbReference type="Gene3D" id="2.40.170.20">
    <property type="entry name" value="TonB-dependent receptor, beta-barrel domain"/>
    <property type="match status" value="1"/>
</dbReference>
<feature type="domain" description="TonB-dependent receptor plug" evidence="14">
    <location>
        <begin position="118"/>
        <end position="212"/>
    </location>
</feature>
<dbReference type="PANTHER" id="PTHR30069">
    <property type="entry name" value="TONB-DEPENDENT OUTER MEMBRANE RECEPTOR"/>
    <property type="match status" value="1"/>
</dbReference>
<dbReference type="eggNOG" id="COG1629">
    <property type="taxonomic scope" value="Bacteria"/>
</dbReference>
<dbReference type="eggNOG" id="COG4771">
    <property type="taxonomic scope" value="Bacteria"/>
</dbReference>
<evidence type="ECO:0000259" key="14">
    <source>
        <dbReference type="Pfam" id="PF07715"/>
    </source>
</evidence>
<keyword evidence="7 10" id="KW-0472">Membrane</keyword>
<evidence type="ECO:0000256" key="8">
    <source>
        <dbReference type="ARBA" id="ARBA00023170"/>
    </source>
</evidence>
<organism evidence="15 16">
    <name type="scientific">Fimbriimonas ginsengisoli Gsoil 348</name>
    <dbReference type="NCBI Taxonomy" id="661478"/>
    <lineage>
        <taxon>Bacteria</taxon>
        <taxon>Bacillati</taxon>
        <taxon>Armatimonadota</taxon>
        <taxon>Fimbriimonadia</taxon>
        <taxon>Fimbriimonadales</taxon>
        <taxon>Fimbriimonadaceae</taxon>
        <taxon>Fimbriimonas</taxon>
    </lineage>
</organism>
<reference evidence="15 16" key="1">
    <citation type="journal article" date="2014" name="PLoS ONE">
        <title>The first complete genome sequence of the class fimbriimonadia in the phylum armatimonadetes.</title>
        <authorList>
            <person name="Hu Z.Y."/>
            <person name="Wang Y.Z."/>
            <person name="Im W.T."/>
            <person name="Wang S.Y."/>
            <person name="Zhao G.P."/>
            <person name="Zheng H.J."/>
            <person name="Quan Z.X."/>
        </authorList>
    </citation>
    <scope>NUCLEOTIDE SEQUENCE [LARGE SCALE GENOMIC DNA]</scope>
    <source>
        <strain evidence="15">Gsoil 348</strain>
    </source>
</reference>
<gene>
    <name evidence="15" type="ORF">OP10G_3096</name>
</gene>
<dbReference type="InterPro" id="IPR037066">
    <property type="entry name" value="Plug_dom_sf"/>
</dbReference>
<keyword evidence="16" id="KW-1185">Reference proteome</keyword>
<dbReference type="InterPro" id="IPR039426">
    <property type="entry name" value="TonB-dep_rcpt-like"/>
</dbReference>
<keyword evidence="9 10" id="KW-0998">Cell outer membrane</keyword>
<accession>A0A068NXT9</accession>
<dbReference type="InterPro" id="IPR000531">
    <property type="entry name" value="Beta-barrel_TonB"/>
</dbReference>
<dbReference type="AlphaFoldDB" id="A0A068NXT9"/>
<evidence type="ECO:0000313" key="16">
    <source>
        <dbReference type="Proteomes" id="UP000027982"/>
    </source>
</evidence>
<evidence type="ECO:0000256" key="7">
    <source>
        <dbReference type="ARBA" id="ARBA00023136"/>
    </source>
</evidence>
<evidence type="ECO:0000313" key="15">
    <source>
        <dbReference type="EMBL" id="AIE86464.1"/>
    </source>
</evidence>
<keyword evidence="3 10" id="KW-1134">Transmembrane beta strand</keyword>
<dbReference type="Pfam" id="PF07715">
    <property type="entry name" value="Plug"/>
    <property type="match status" value="1"/>
</dbReference>
<dbReference type="PROSITE" id="PS52016">
    <property type="entry name" value="TONB_DEPENDENT_REC_3"/>
    <property type="match status" value="1"/>
</dbReference>
<keyword evidence="6 11" id="KW-0798">TonB box</keyword>
<keyword evidence="5" id="KW-0732">Signal</keyword>
<evidence type="ECO:0000256" key="12">
    <source>
        <dbReference type="SAM" id="MobiDB-lite"/>
    </source>
</evidence>
<dbReference type="HOGENOM" id="CLU_390261_0_0_0"/>